<reference evidence="4" key="1">
    <citation type="journal article" date="2021" name="Front. Microbiol.">
        <title>Genomic Analysis of the 1-Aminocyclopropane-1-Carboxylate Deaminase-Producing Pseudomonas thivervalensis SC5 Reveals Its Multifaceted Roles in Soil and in Beneficial Interactions With Plants.</title>
        <authorList>
            <person name="Nascimento F.X."/>
            <person name="Uron P."/>
            <person name="Glick B.R."/>
            <person name="Giachini A."/>
            <person name="Rossi M.J."/>
        </authorList>
    </citation>
    <scope>NUCLEOTIDE SEQUENCE [LARGE SCALE GENOMIC DNA]</scope>
    <source>
        <strain evidence="4">PLM3</strain>
    </source>
</reference>
<dbReference type="SUPFAM" id="SSF50341">
    <property type="entry name" value="CheW-like"/>
    <property type="match status" value="1"/>
</dbReference>
<keyword evidence="1" id="KW-1133">Transmembrane helix</keyword>
<dbReference type="Pfam" id="PF01584">
    <property type="entry name" value="CheW"/>
    <property type="match status" value="1"/>
</dbReference>
<dbReference type="RefSeq" id="WP_208666876.1">
    <property type="nucleotide sequence ID" value="NZ_CP022201.1"/>
</dbReference>
<feature type="domain" description="CheW-like" evidence="2">
    <location>
        <begin position="145"/>
        <end position="288"/>
    </location>
</feature>
<keyword evidence="4" id="KW-1185">Reference proteome</keyword>
<dbReference type="KEGG" id="pthv:CE140_08495"/>
<protein>
    <recommendedName>
        <fullName evidence="2">CheW-like domain-containing protein</fullName>
    </recommendedName>
</protein>
<evidence type="ECO:0000259" key="2">
    <source>
        <dbReference type="PROSITE" id="PS50851"/>
    </source>
</evidence>
<evidence type="ECO:0000313" key="4">
    <source>
        <dbReference type="Proteomes" id="UP000251666"/>
    </source>
</evidence>
<feature type="transmembrane region" description="Helical" evidence="1">
    <location>
        <begin position="12"/>
        <end position="32"/>
    </location>
</feature>
<evidence type="ECO:0000313" key="3">
    <source>
        <dbReference type="EMBL" id="AXA60078.1"/>
    </source>
</evidence>
<keyword evidence="1" id="KW-0472">Membrane</keyword>
<name>A0A2Z4Z8M9_9PSED</name>
<dbReference type="InterPro" id="IPR002545">
    <property type="entry name" value="CheW-lke_dom"/>
</dbReference>
<evidence type="ECO:0000256" key="1">
    <source>
        <dbReference type="SAM" id="Phobius"/>
    </source>
</evidence>
<dbReference type="PANTHER" id="PTHR22617">
    <property type="entry name" value="CHEMOTAXIS SENSOR HISTIDINE KINASE-RELATED"/>
    <property type="match status" value="1"/>
</dbReference>
<dbReference type="SMART" id="SM00260">
    <property type="entry name" value="CheW"/>
    <property type="match status" value="1"/>
</dbReference>
<gene>
    <name evidence="3" type="ORF">CEQ51_08335</name>
</gene>
<dbReference type="Gene3D" id="2.40.50.180">
    <property type="entry name" value="CheA-289, Domain 4"/>
    <property type="match status" value="1"/>
</dbReference>
<accession>A0A2Z4Z8M9</accession>
<dbReference type="PROSITE" id="PS50851">
    <property type="entry name" value="CHEW"/>
    <property type="match status" value="1"/>
</dbReference>
<dbReference type="InterPro" id="IPR039315">
    <property type="entry name" value="CheW"/>
</dbReference>
<dbReference type="GO" id="GO:0005829">
    <property type="term" value="C:cytosol"/>
    <property type="evidence" value="ECO:0007669"/>
    <property type="project" value="TreeGrafter"/>
</dbReference>
<dbReference type="Proteomes" id="UP000251666">
    <property type="component" value="Chromosome"/>
</dbReference>
<dbReference type="EMBL" id="CP022202">
    <property type="protein sequence ID" value="AXA60078.1"/>
    <property type="molecule type" value="Genomic_DNA"/>
</dbReference>
<sequence>MGQLTDIHNAWFWLLLIIPGLAMLVWLAVSLWRVPGVTVRPVDRHAEAEPVRLEQLARQTIDQLSEASIALGRSLTDDHARQEKPGPLTGLPVHKPGITVDKDFIHLADKMYKLAELTTHMLEKKEVLARGGIDPLLADISPASSRHYLSFTLFGERFAISTLNLYAIVEASQLIVKQTSTPKLRRAIRLRNTLVPVIDLGLHLAGRPLQMGPRTCVVILELAHADRMQMIGVVVDAVGNVLEISPTDIEPVTSDSGIRNDFALGTVTDTHHALTVLDLARGLAANGFILPCANAQPMAQERLPS</sequence>
<organism evidence="3 4">
    <name type="scientific">Pseudomonas thivervalensis</name>
    <dbReference type="NCBI Taxonomy" id="86265"/>
    <lineage>
        <taxon>Bacteria</taxon>
        <taxon>Pseudomonadati</taxon>
        <taxon>Pseudomonadota</taxon>
        <taxon>Gammaproteobacteria</taxon>
        <taxon>Pseudomonadales</taxon>
        <taxon>Pseudomonadaceae</taxon>
        <taxon>Pseudomonas</taxon>
    </lineage>
</organism>
<dbReference type="PANTHER" id="PTHR22617:SF41">
    <property type="entry name" value="CHEMOTAXIS SIGNAL TRANSDUCTION SYSTEM ADAPTOR PROTEIN CHEW"/>
    <property type="match status" value="1"/>
</dbReference>
<proteinExistence type="predicted"/>
<dbReference type="GO" id="GO:0006935">
    <property type="term" value="P:chemotaxis"/>
    <property type="evidence" value="ECO:0007669"/>
    <property type="project" value="InterPro"/>
</dbReference>
<dbReference type="Gene3D" id="2.30.30.40">
    <property type="entry name" value="SH3 Domains"/>
    <property type="match status" value="1"/>
</dbReference>
<dbReference type="AlphaFoldDB" id="A0A2Z4Z8M9"/>
<dbReference type="InterPro" id="IPR036061">
    <property type="entry name" value="CheW-like_dom_sf"/>
</dbReference>
<keyword evidence="1" id="KW-0812">Transmembrane</keyword>
<dbReference type="GO" id="GO:0007165">
    <property type="term" value="P:signal transduction"/>
    <property type="evidence" value="ECO:0007669"/>
    <property type="project" value="InterPro"/>
</dbReference>